<dbReference type="InterPro" id="IPR001242">
    <property type="entry name" value="Condensation_dom"/>
</dbReference>
<sequence>MILVDVVTSGTEPLDFLAPVPLLAEHLAYLIWTSGTTGAPKGVMVEHTAAFHAMRALQDAIPTSVDESTGQYCPPRVLNFCAYSFDVFVQDLFYTWGLGGTLISSTREIMLGNFVQLAVEMQATHAHLTPSFSASVRRQDLGESLQVVTMIGEKLTESVANDWSWHTKAFNTYGPAENAVVSTLRQFGNSSDDNAKAANVGWSLSSVSSFVVHPDPPHHLVPFYGVGELALGGHQLARGYLNDPVKTQSRFVWSSDLQQRIYLTGDIVRMVDHGIEFLGRNDDLVKLNGIRVELSEISATLSQTHPDIEHIETLLLTHPDRPVKAVVSFTSLRNDAADAPLVALDKRAFSARAEILTAAHQLLPDYMVPSFFIPLNRMPRTASNKVDRKVLQNEYESLDLSQFDTSSYLLSTAPKTGDRGTKVRTPIEDRVVIMLSELSGLDPSAITDGMSLARLGIHSISAIRLAWRLKKEADIDVAMVTLLTCSTIGQLLSKVSESTADNAHGGDNQDQAAQWLDSIERQLFDEFAVQVQSQASLTDQVINAIRPVTTMQEGLIIETLRNDRSYWSHRMFRLPDGVDTTRLRAAWEQVAQDNEILRTGFLIAAEIDHNAPTLLKSQGIQSAVLQAVTSPAVVRWSEVEWDPSSYPLATIGDELARRARNEASPIASSKLVSPWSISILRNSATREAALMMHIHHALHDAQSMDAIFDDVFNHYYQHSSRVPSRTQFSDAIRRGIYLSPVQTQNAQQHVSELYSGLVKQFGPVTTTKWPDMTGSRQLQERRILRTTVMIGPTNASETWKRLQAAKAKYALGAPTRIVSAAFGCVVAEYLESKYIVLGETVSQRLHHATLQSVLGPLVATVPTAVRIDLSASETLSNATSTTTVAGGALHHVHPATLRNTLGITSDQPLYPALIVFHPHVDEEFDEKQSSAFWDEMDDIVGLCVEHPLALNIFEEEAGLRVELSGDNQAMSQHQLDMLIAQVMSQLELMLAQPDVPLEELNNVLPPSLLSVTPATKVSMRHLDELVQKEDWANIAVPTINPVAWVEYHARHHPEWIAAEEILDVDEPEQTRRWTYSQLLSATSRVLATLQKRGIARGSVVSIHLGRTLESFAAILALFRGGYIYLPLDEELPAERTRLLTVDAGARAFITTQDLLNELMDEKQMSWRGNIDLVMLEDISHIVDATPSLPEYTSASHSTDDGYILFTSGSTGKPKGVRVTNSNLCNFIECLARQILDNSPETKHLGGVGKYLNLASRAFDPHLTHMFMAWRLGLAATIGPRMMMLGNLESVIVQNSITHFGTVPSVLQQARLSPERVPSVVFVTVGGEKVSNDVLAMWTEGDESERPRPLMMNVYGPTECTIGCVSNIVTRSSNARNIGQVFDCATAIVLATQTSGAEGEPIIAKRGQTGELCIAGDLVSLGYMDRPEAQAKAFATMDLLPAAAEDGSRQTMRYYRTGDLVRMMSDGCIEYLGRSDQQAKVNGQRLELGEVEHFLRRTAKELHLDVEFAAAVIQHPDLPRPRLYAFIASLSTEDPAASEQNLGAVASDPEILAQLSDACSKSLPAFMVPDLVWINRIPFMKASGKVDAKQLNALVRSLPLSKLHQDHDDSGQQEASQALTEDEEIVVKAIEGIVGSSIGRPEANRSIFELGVDSLSAVHLSARLKQLGLQTPAAHNDLATAIRQAEERLDLFDRAHRHNLVGDADHSVDHVLPTMPLQSALLARSMAQIEDDEDASNGVLYVSHFRYSLAHSTDLQRFIGAVERVLQEEKMLRTCFRQTTTGAIAQVVLSQSPVSDLVIPVQSSWESWLASHSPNTIAHALVRDVARLPPVRVHIFEGQSGEVLLSMHHSLFDGDAIKQIRLRIQELYNGEVCQETSAAGLVQLVTQFEATDLQASQAFWERNLLHAEPCLVVDDDIASSSKETDSTCRSTKRLLLPLAQLRSAAQANNTSLNAIFQTTFALLLSELHPLRSEVVFGCVLSLRPLLSSDIHGTAQLIAPLLNTLPQRVQLSLAAQNGGPLRHLGQAVRENLSETMQHAFVPLDRILKWCQLDQALFDAIISVNFHTNQHDSESGTGPGAQPGSMILMDTLSVANIPFAADVNVHDDPLGNSYVEIELSSSAAQFDVDRLSGLAKRFDELCTTLVESPQMPLTSLLPSLPTTVGPAALSDSRDHEMHDSSPWSAEEELVRDVICELLNIPAESLGKQQSFYRLGMDSILVLRMVKLLRERTGVKLSPLAVLRARCAASVAQLISAAEIAQSSDSALKQQQELDDYTRTLQTLSGTVAGDFGVESTFFATPIQQGMLSAGLSSTDSTNHLVSPYIYRHTFEVDNRSTFDVGAFQQAWKRTVVETEILRTTFHFTDNKSQPWLGVVRRLQDNEAGVVRVFSSSREAACAPFDIDVSTCLAHCALVMPPSMSEPIMVVFTMHHAIYDGASLPLLWRTFIDIYRAVSEGRTFATLPQISFSSVARQVAVQQSSAVKYWVKNLNGYTYEPLGPRIVDDREQEASNKINRFRSFAHIPLEQYENVKRRCQELGVTVQSALVLAWSKVLAHDILGQSDVAFGQVLNGQFLALGGEEADHQQVTGDYVIGPTFNTVAMRVALDPALSNRQALEKIQKLSEEAQHHQVASLRTVQNEWRSSTSAGHASNLFESLFLFNGENTSLGSQPASQQPFWKPSKLKGEGDEDGFAEYPVVCNLSISQAGLHVQVSAASDRFDNAAAGRLSASFIKALIQQMKDVDMPSIASGMALQKAGSTGTTERLDSNDGLTPEDQALYQTVLDAVHDVLRIAEDKGSSPGVDAHTNLFRVGLDSILAIRLSSKLRRTDVALTVNEIMQGKTVAAMVAHKCQTAAKKDKQSALIGQAQDFASPLSRDQQLAVTAELGWAPDEVESVLPCLAGQEHHLEYWMFAGRRFFEAPWIYKLRLPVSVSDVQRAWDALRRRHAILRSTFVAHEVHEKSQPSVVQVTRTAHYVDGARDGTFTVLYHSGSATLDDMIEQHLLETNDKSSDLRSPPVQMTLVQTCSGEAAIIMRFHHAMYDAWSIRMLLRELDQLVQSDGPLHKPVQFAGAVKDIFGQRNLHNEHVSWSQALGSAQTSILSPSEKADNAHTGPLGPQHLVRLPSVVSAATLRSLETLSQTKANSSLSPAILFAFAQAVAENLDAPCSSPTFGFYHASRSLGSLDLTQVVMPTLTLTPLSVQVGSMEDSNNDSAAAATAVMDAIQGVQNYLSQLSQHGQASMHDILKHINRPDEEGPLFNSYINLLYRDSSSSSSEEEEKATVTAPLTVLEKFKPSRNTYFTESQPTEMGEETLPHLQGLNTAHIAPLRIFVDVVIDRSGEGVSLGIRCDCGLYDVESVRRFAQSFVEGILRLERMLLALP</sequence>
<dbReference type="GO" id="GO:0044550">
    <property type="term" value="P:secondary metabolite biosynthetic process"/>
    <property type="evidence" value="ECO:0007669"/>
    <property type="project" value="TreeGrafter"/>
</dbReference>
<dbReference type="Gene3D" id="3.30.559.30">
    <property type="entry name" value="Nonribosomal peptide synthetase, condensation domain"/>
    <property type="match status" value="4"/>
</dbReference>
<organism evidence="6 7">
    <name type="scientific">Sphaerulina musiva (strain SO2202)</name>
    <name type="common">Poplar stem canker fungus</name>
    <name type="synonym">Septoria musiva</name>
    <dbReference type="NCBI Taxonomy" id="692275"/>
    <lineage>
        <taxon>Eukaryota</taxon>
        <taxon>Fungi</taxon>
        <taxon>Dikarya</taxon>
        <taxon>Ascomycota</taxon>
        <taxon>Pezizomycotina</taxon>
        <taxon>Dothideomycetes</taxon>
        <taxon>Dothideomycetidae</taxon>
        <taxon>Mycosphaerellales</taxon>
        <taxon>Mycosphaerellaceae</taxon>
        <taxon>Sphaerulina</taxon>
    </lineage>
</organism>
<keyword evidence="2" id="KW-0596">Phosphopantetheine</keyword>
<dbReference type="InterPro" id="IPR020806">
    <property type="entry name" value="PKS_PP-bd"/>
</dbReference>
<dbReference type="PROSITE" id="PS50075">
    <property type="entry name" value="CARRIER"/>
    <property type="match status" value="4"/>
</dbReference>
<dbReference type="InterPro" id="IPR009081">
    <property type="entry name" value="PP-bd_ACP"/>
</dbReference>
<dbReference type="FunFam" id="3.30.300.30:FF:000015">
    <property type="entry name" value="Nonribosomal peptide synthase SidD"/>
    <property type="match status" value="2"/>
</dbReference>
<dbReference type="Pfam" id="PF00550">
    <property type="entry name" value="PP-binding"/>
    <property type="match status" value="3"/>
</dbReference>
<dbReference type="InterPro" id="IPR045851">
    <property type="entry name" value="AMP-bd_C_sf"/>
</dbReference>
<protein>
    <recommendedName>
        <fullName evidence="5">Carrier domain-containing protein</fullName>
    </recommendedName>
</protein>
<evidence type="ECO:0000313" key="7">
    <source>
        <dbReference type="Proteomes" id="UP000016931"/>
    </source>
</evidence>
<dbReference type="PROSITE" id="PS00012">
    <property type="entry name" value="PHOSPHOPANTETHEINE"/>
    <property type="match status" value="4"/>
</dbReference>
<dbReference type="SUPFAM" id="SSF56801">
    <property type="entry name" value="Acetyl-CoA synthetase-like"/>
    <property type="match status" value="2"/>
</dbReference>
<dbReference type="SUPFAM" id="SSF52777">
    <property type="entry name" value="CoA-dependent acyltransferases"/>
    <property type="match status" value="8"/>
</dbReference>
<dbReference type="GO" id="GO:0016874">
    <property type="term" value="F:ligase activity"/>
    <property type="evidence" value="ECO:0007669"/>
    <property type="project" value="UniProtKB-KW"/>
</dbReference>
<dbReference type="STRING" id="692275.M3D380"/>
<dbReference type="InterPro" id="IPR006162">
    <property type="entry name" value="Ppantetheine_attach_site"/>
</dbReference>
<evidence type="ECO:0000256" key="1">
    <source>
        <dbReference type="ARBA" id="ARBA00004924"/>
    </source>
</evidence>
<dbReference type="PANTHER" id="PTHR45527:SF2">
    <property type="entry name" value="FERRICROCIN SYNTHETASE (NONRIBOSOMAL PEPTIDE SIDEROPHORE SYNTHASE ) (EUROFUNG)"/>
    <property type="match status" value="1"/>
</dbReference>
<dbReference type="SMART" id="SM00823">
    <property type="entry name" value="PKS_PP"/>
    <property type="match status" value="4"/>
</dbReference>
<keyword evidence="3" id="KW-0597">Phosphoprotein</keyword>
<dbReference type="eggNOG" id="KOG1178">
    <property type="taxonomic scope" value="Eukaryota"/>
</dbReference>
<dbReference type="PANTHER" id="PTHR45527">
    <property type="entry name" value="NONRIBOSOMAL PEPTIDE SYNTHETASE"/>
    <property type="match status" value="1"/>
</dbReference>
<gene>
    <name evidence="6" type="ORF">SEPMUDRAFT_149290</name>
</gene>
<evidence type="ECO:0000256" key="2">
    <source>
        <dbReference type="ARBA" id="ARBA00022450"/>
    </source>
</evidence>
<dbReference type="EMBL" id="KB456264">
    <property type="protein sequence ID" value="EMF12690.1"/>
    <property type="molecule type" value="Genomic_DNA"/>
</dbReference>
<dbReference type="HOGENOM" id="CLU_000092_1_0_1"/>
<dbReference type="Gene3D" id="1.10.1200.10">
    <property type="entry name" value="ACP-like"/>
    <property type="match status" value="3"/>
</dbReference>
<evidence type="ECO:0000259" key="5">
    <source>
        <dbReference type="PROSITE" id="PS50075"/>
    </source>
</evidence>
<dbReference type="InterPro" id="IPR042099">
    <property type="entry name" value="ANL_N_sf"/>
</dbReference>
<evidence type="ECO:0000313" key="6">
    <source>
        <dbReference type="EMBL" id="EMF12690.1"/>
    </source>
</evidence>
<feature type="domain" description="Carrier" evidence="5">
    <location>
        <begin position="425"/>
        <end position="499"/>
    </location>
</feature>
<evidence type="ECO:0000256" key="4">
    <source>
        <dbReference type="ARBA" id="ARBA00022598"/>
    </source>
</evidence>
<dbReference type="Pfam" id="PF00668">
    <property type="entry name" value="Condensation"/>
    <property type="match status" value="4"/>
</dbReference>
<proteinExistence type="predicted"/>
<keyword evidence="7" id="KW-1185">Reference proteome</keyword>
<dbReference type="GO" id="GO:0005737">
    <property type="term" value="C:cytoplasm"/>
    <property type="evidence" value="ECO:0007669"/>
    <property type="project" value="TreeGrafter"/>
</dbReference>
<dbReference type="InterPro" id="IPR036736">
    <property type="entry name" value="ACP-like_sf"/>
</dbReference>
<dbReference type="InterPro" id="IPR020845">
    <property type="entry name" value="AMP-binding_CS"/>
</dbReference>
<dbReference type="RefSeq" id="XP_016760811.1">
    <property type="nucleotide sequence ID" value="XM_016905466.1"/>
</dbReference>
<dbReference type="SUPFAM" id="SSF47336">
    <property type="entry name" value="ACP-like"/>
    <property type="match status" value="3"/>
</dbReference>
<evidence type="ECO:0000256" key="3">
    <source>
        <dbReference type="ARBA" id="ARBA00022553"/>
    </source>
</evidence>
<feature type="domain" description="Carrier" evidence="5">
    <location>
        <begin position="1616"/>
        <end position="1692"/>
    </location>
</feature>
<dbReference type="Gene3D" id="3.30.559.10">
    <property type="entry name" value="Chloramphenicol acetyltransferase-like domain"/>
    <property type="match status" value="4"/>
</dbReference>
<feature type="non-terminal residue" evidence="6">
    <location>
        <position position="1"/>
    </location>
</feature>
<dbReference type="FunFam" id="3.40.50.12780:FF:000024">
    <property type="entry name" value="Nonribosomal siderophore peptide synthase SidC"/>
    <property type="match status" value="1"/>
</dbReference>
<keyword evidence="4" id="KW-0436">Ligase</keyword>
<dbReference type="OrthoDB" id="416786at2759"/>
<dbReference type="InterPro" id="IPR023213">
    <property type="entry name" value="CAT-like_dom_sf"/>
</dbReference>
<reference evidence="6 7" key="1">
    <citation type="journal article" date="2012" name="PLoS Pathog.">
        <title>Diverse lifestyles and strategies of plant pathogenesis encoded in the genomes of eighteen Dothideomycetes fungi.</title>
        <authorList>
            <person name="Ohm R.A."/>
            <person name="Feau N."/>
            <person name="Henrissat B."/>
            <person name="Schoch C.L."/>
            <person name="Horwitz B.A."/>
            <person name="Barry K.W."/>
            <person name="Condon B.J."/>
            <person name="Copeland A.C."/>
            <person name="Dhillon B."/>
            <person name="Glaser F."/>
            <person name="Hesse C.N."/>
            <person name="Kosti I."/>
            <person name="LaButti K."/>
            <person name="Lindquist E.A."/>
            <person name="Lucas S."/>
            <person name="Salamov A.A."/>
            <person name="Bradshaw R.E."/>
            <person name="Ciuffetti L."/>
            <person name="Hamelin R.C."/>
            <person name="Kema G.H.J."/>
            <person name="Lawrence C."/>
            <person name="Scott J.A."/>
            <person name="Spatafora J.W."/>
            <person name="Turgeon B.G."/>
            <person name="de Wit P.J.G.M."/>
            <person name="Zhong S."/>
            <person name="Goodwin S.B."/>
            <person name="Grigoriev I.V."/>
        </authorList>
    </citation>
    <scope>NUCLEOTIDE SEQUENCE [LARGE SCALE GENOMIC DNA]</scope>
    <source>
        <strain evidence="6 7">SO2202</strain>
    </source>
</reference>
<accession>M3D380</accession>
<dbReference type="InterPro" id="IPR000873">
    <property type="entry name" value="AMP-dep_synth/lig_dom"/>
</dbReference>
<dbReference type="Pfam" id="PF00501">
    <property type="entry name" value="AMP-binding"/>
    <property type="match status" value="2"/>
</dbReference>
<dbReference type="PROSITE" id="PS00455">
    <property type="entry name" value="AMP_BINDING"/>
    <property type="match status" value="2"/>
</dbReference>
<dbReference type="Proteomes" id="UP000016931">
    <property type="component" value="Unassembled WGS sequence"/>
</dbReference>
<dbReference type="GeneID" id="27902603"/>
<feature type="domain" description="Carrier" evidence="5">
    <location>
        <begin position="2181"/>
        <end position="2255"/>
    </location>
</feature>
<name>M3D380_SPHMS</name>
<dbReference type="GO" id="GO:0031177">
    <property type="term" value="F:phosphopantetheine binding"/>
    <property type="evidence" value="ECO:0007669"/>
    <property type="project" value="InterPro"/>
</dbReference>
<feature type="domain" description="Carrier" evidence="5">
    <location>
        <begin position="2776"/>
        <end position="2850"/>
    </location>
</feature>
<dbReference type="Gene3D" id="3.40.50.12780">
    <property type="entry name" value="N-terminal domain of ligase-like"/>
    <property type="match status" value="2"/>
</dbReference>
<dbReference type="GO" id="GO:0043041">
    <property type="term" value="P:amino acid activation for nonribosomal peptide biosynthetic process"/>
    <property type="evidence" value="ECO:0007669"/>
    <property type="project" value="TreeGrafter"/>
</dbReference>
<dbReference type="Gene3D" id="3.30.300.30">
    <property type="match status" value="2"/>
</dbReference>
<comment type="pathway">
    <text evidence="1">Siderophore biosynthesis.</text>
</comment>